<accession>A0A919ERM4</accession>
<gene>
    <name evidence="1" type="ORF">GCM10017667_72870</name>
</gene>
<reference evidence="1" key="2">
    <citation type="submission" date="2020-09" db="EMBL/GenBank/DDBJ databases">
        <authorList>
            <person name="Sun Q."/>
            <person name="Ohkuma M."/>
        </authorList>
    </citation>
    <scope>NUCLEOTIDE SEQUENCE</scope>
    <source>
        <strain evidence="1">JCM 4122</strain>
    </source>
</reference>
<dbReference type="EMBL" id="BNBE01000004">
    <property type="protein sequence ID" value="GHG26045.1"/>
    <property type="molecule type" value="Genomic_DNA"/>
</dbReference>
<dbReference type="AlphaFoldDB" id="A0A919ERM4"/>
<evidence type="ECO:0000313" key="1">
    <source>
        <dbReference type="EMBL" id="GHG26045.1"/>
    </source>
</evidence>
<keyword evidence="2" id="KW-1185">Reference proteome</keyword>
<organism evidence="1 2">
    <name type="scientific">Streptomyces filamentosus</name>
    <name type="common">Streptomyces roseosporus</name>
    <dbReference type="NCBI Taxonomy" id="67294"/>
    <lineage>
        <taxon>Bacteria</taxon>
        <taxon>Bacillati</taxon>
        <taxon>Actinomycetota</taxon>
        <taxon>Actinomycetes</taxon>
        <taxon>Kitasatosporales</taxon>
        <taxon>Streptomycetaceae</taxon>
        <taxon>Streptomyces</taxon>
    </lineage>
</organism>
<evidence type="ECO:0000313" key="2">
    <source>
        <dbReference type="Proteomes" id="UP000632849"/>
    </source>
</evidence>
<name>A0A919ERM4_STRFL</name>
<reference evidence="1" key="1">
    <citation type="journal article" date="2014" name="Int. J. Syst. Evol. Microbiol.">
        <title>Complete genome sequence of Corynebacterium casei LMG S-19264T (=DSM 44701T), isolated from a smear-ripened cheese.</title>
        <authorList>
            <consortium name="US DOE Joint Genome Institute (JGI-PGF)"/>
            <person name="Walter F."/>
            <person name="Albersmeier A."/>
            <person name="Kalinowski J."/>
            <person name="Ruckert C."/>
        </authorList>
    </citation>
    <scope>NUCLEOTIDE SEQUENCE</scope>
    <source>
        <strain evidence="1">JCM 4122</strain>
    </source>
</reference>
<sequence>MVPWTLQVAAASAGTVMRSRSTRSESGVIRSATTTRTMTTTGRARPRPTWVRVGAAALGRGRGGGPAARIS</sequence>
<comment type="caution">
    <text evidence="1">The sequence shown here is derived from an EMBL/GenBank/DDBJ whole genome shotgun (WGS) entry which is preliminary data.</text>
</comment>
<protein>
    <submittedName>
        <fullName evidence="1">Uncharacterized protein</fullName>
    </submittedName>
</protein>
<proteinExistence type="predicted"/>
<dbReference type="Proteomes" id="UP000632849">
    <property type="component" value="Unassembled WGS sequence"/>
</dbReference>